<feature type="transmembrane region" description="Helical" evidence="1">
    <location>
        <begin position="147"/>
        <end position="165"/>
    </location>
</feature>
<dbReference type="EMBL" id="CP011144">
    <property type="protein sequence ID" value="AKC88145.1"/>
    <property type="molecule type" value="Genomic_DNA"/>
</dbReference>
<evidence type="ECO:0000313" key="3">
    <source>
        <dbReference type="EMBL" id="AKC88145.1"/>
    </source>
</evidence>
<feature type="transmembrane region" description="Helical" evidence="1">
    <location>
        <begin position="172"/>
        <end position="197"/>
    </location>
</feature>
<sequence length="254" mass="26625">MKIAATWAVLAGLSAAALIPYVAQLMPEVFAKVPLPLGVIAAAQGAQAMAVAGVLAWLGLRMGHRVGLGSPVMHAWLVRRQRPDWARLQPARAALLGIAAALAILALAPLIDRAMPPMLQPPATASAGATALNGFLASFYGGIVEELILRLFLMTLLLWIVARLCGRTPPAWAYWAAIVAAALLFGAGHLPAAAQIWGLEPVVVLRTLLLNGIAGVAFGWLYWKRGIEMAMLAHFSADLVLHVAAPLLAPGSAP</sequence>
<evidence type="ECO:0000259" key="2">
    <source>
        <dbReference type="Pfam" id="PF02517"/>
    </source>
</evidence>
<accession>A0A0E3UPV4</accession>
<keyword evidence="1" id="KW-0812">Transmembrane</keyword>
<keyword evidence="4" id="KW-1185">Reference proteome</keyword>
<dbReference type="KEGG" id="psuw:WQ53_02710"/>
<keyword evidence="1" id="KW-1133">Transmembrane helix</keyword>
<protein>
    <recommendedName>
        <fullName evidence="2">CAAX prenyl protease 2/Lysostaphin resistance protein A-like domain-containing protein</fullName>
    </recommendedName>
</protein>
<dbReference type="PATRIC" id="fig|314722.6.peg.565"/>
<feature type="transmembrane region" description="Helical" evidence="1">
    <location>
        <begin position="203"/>
        <end position="223"/>
    </location>
</feature>
<feature type="transmembrane region" description="Helical" evidence="1">
    <location>
        <begin position="40"/>
        <end position="60"/>
    </location>
</feature>
<feature type="domain" description="CAAX prenyl protease 2/Lysostaphin resistance protein A-like" evidence="2">
    <location>
        <begin position="131"/>
        <end position="239"/>
    </location>
</feature>
<proteinExistence type="predicted"/>
<keyword evidence="1" id="KW-0472">Membrane</keyword>
<evidence type="ECO:0000256" key="1">
    <source>
        <dbReference type="SAM" id="Phobius"/>
    </source>
</evidence>
<dbReference type="Proteomes" id="UP000033067">
    <property type="component" value="Chromosome"/>
</dbReference>
<feature type="transmembrane region" description="Helical" evidence="1">
    <location>
        <begin position="90"/>
        <end position="111"/>
    </location>
</feature>
<dbReference type="GO" id="GO:0080120">
    <property type="term" value="P:CAAX-box protein maturation"/>
    <property type="evidence" value="ECO:0007669"/>
    <property type="project" value="UniProtKB-ARBA"/>
</dbReference>
<reference evidence="3 4" key="1">
    <citation type="journal article" date="2015" name="Genome Announc.">
        <title>Complete Genome Sequence of Pseudoxanthomonas suwonensis Strain J1, a Cellulose-Degrading Bacterium Isolated from Leaf- and Wood-Enriched Soil.</title>
        <authorList>
            <person name="Hou L."/>
            <person name="Jiang J."/>
            <person name="Xu Z."/>
            <person name="Zhou Y."/>
            <person name="Leung F.C."/>
        </authorList>
    </citation>
    <scope>NUCLEOTIDE SEQUENCE [LARGE SCALE GENOMIC DNA]</scope>
    <source>
        <strain evidence="3 4">J1</strain>
    </source>
</reference>
<dbReference type="AlphaFoldDB" id="A0A0E3UPV4"/>
<dbReference type="InterPro" id="IPR003675">
    <property type="entry name" value="Rce1/LyrA-like_dom"/>
</dbReference>
<organism evidence="3 4">
    <name type="scientific">Pseudoxanthomonas suwonensis</name>
    <dbReference type="NCBI Taxonomy" id="314722"/>
    <lineage>
        <taxon>Bacteria</taxon>
        <taxon>Pseudomonadati</taxon>
        <taxon>Pseudomonadota</taxon>
        <taxon>Gammaproteobacteria</taxon>
        <taxon>Lysobacterales</taxon>
        <taxon>Lysobacteraceae</taxon>
        <taxon>Pseudoxanthomonas</taxon>
    </lineage>
</organism>
<dbReference type="Pfam" id="PF02517">
    <property type="entry name" value="Rce1-like"/>
    <property type="match status" value="1"/>
</dbReference>
<name>A0A0E3UPV4_9GAMM</name>
<evidence type="ECO:0000313" key="4">
    <source>
        <dbReference type="Proteomes" id="UP000033067"/>
    </source>
</evidence>
<gene>
    <name evidence="3" type="ORF">WQ53_02710</name>
</gene>
<dbReference type="GO" id="GO:0004175">
    <property type="term" value="F:endopeptidase activity"/>
    <property type="evidence" value="ECO:0007669"/>
    <property type="project" value="UniProtKB-ARBA"/>
</dbReference>